<gene>
    <name evidence="1" type="ORF">LCI18_004353</name>
</gene>
<reference evidence="1" key="1">
    <citation type="submission" date="2021-11" db="EMBL/GenBank/DDBJ databases">
        <title>Fusarium solani-melongenae Genome sequencing and assembly.</title>
        <authorList>
            <person name="Xie S."/>
            <person name="Huang L."/>
            <person name="Zhang X."/>
        </authorList>
    </citation>
    <scope>NUCLEOTIDE SEQUENCE</scope>
    <source>
        <strain evidence="1">CRI 24-3</strain>
    </source>
</reference>
<organism evidence="1 2">
    <name type="scientific">Fusarium solani subsp. cucurbitae</name>
    <name type="common">Neocosmosporum cucurbitae</name>
    <dbReference type="NCBI Taxonomy" id="2747967"/>
    <lineage>
        <taxon>Eukaryota</taxon>
        <taxon>Fungi</taxon>
        <taxon>Dikarya</taxon>
        <taxon>Ascomycota</taxon>
        <taxon>Pezizomycotina</taxon>
        <taxon>Sordariomycetes</taxon>
        <taxon>Hypocreomycetidae</taxon>
        <taxon>Hypocreales</taxon>
        <taxon>Nectriaceae</taxon>
        <taxon>Fusarium</taxon>
        <taxon>Fusarium solani species complex</taxon>
    </lineage>
</organism>
<name>A0ACD3YX50_FUSSC</name>
<evidence type="ECO:0000313" key="1">
    <source>
        <dbReference type="EMBL" id="UPK93418.1"/>
    </source>
</evidence>
<evidence type="ECO:0000313" key="2">
    <source>
        <dbReference type="Proteomes" id="UP000830768"/>
    </source>
</evidence>
<dbReference type="EMBL" id="CP090033">
    <property type="protein sequence ID" value="UPK93418.1"/>
    <property type="molecule type" value="Genomic_DNA"/>
</dbReference>
<keyword evidence="2" id="KW-1185">Reference proteome</keyword>
<sequence>MHLAPVMNIPHHARGDSIQPVDAKTRQAKDLPRRLSSPRLSGGERRIKPRLSKPSLDPVIEGDQRPTRDVQSPPSGDITKVTRKYSLPEFPRPRSDYFEEAFAALSPEDQVRNESIVLAEVKTNVIVRCPASLFSRSSLTGVFLQVNDEYTFVSELSEHLALRYHRPVSSIVVTLQHGACILFGGSCDPAYLMTVEALACYAQTATNKRNNAMLQRHMEQALGVSAMRGFLRFVPVAEECSGWKGRTVASEIAEVIEQARAPVEHRDSIKAPRRKSSKAYRDLKDRAATIAGTSTSQAISRSRSIEEARSSKHVTKDDPEPAEEKSTMKRRRSFMQALFPRSSSLLRTKETT</sequence>
<accession>A0ACD3YX50</accession>
<dbReference type="Proteomes" id="UP000830768">
    <property type="component" value="Chromosome 4"/>
</dbReference>
<proteinExistence type="predicted"/>
<protein>
    <submittedName>
        <fullName evidence="1">Uncharacterized protein</fullName>
    </submittedName>
</protein>